<sequence>MKIDFKPLGDRGIRIGFPQVISPEVNRMIRAIVFMLTKEQIHGILELVPTYAAISVYYEPKLIRYGDMKRKLEEIIEGLDQVKLPPARLVEIPVLYGGEKGPDLDYVAEYHGLTVDEVVKLHTSRPYLVYMIGFTPGFPYLGGLPEKLATPRLNNPRPKIPAGSVGIGGSQTGIYSIDAPGGWRIIGHTPVRLYDPDKEEPVLLKAGDYLQFKAVDKEEYLRIKEMISREKYQLRIRKWEEEEKK</sequence>
<keyword evidence="1" id="KW-0547">Nucleotide-binding</keyword>
<dbReference type="SUPFAM" id="SSF50891">
    <property type="entry name" value="Cyclophilin-like"/>
    <property type="match status" value="1"/>
</dbReference>
<dbReference type="InterPro" id="IPR003833">
    <property type="entry name" value="CT_C_D"/>
</dbReference>
<dbReference type="Gene3D" id="3.30.1360.40">
    <property type="match status" value="1"/>
</dbReference>
<feature type="domain" description="Carboxyltransferase" evidence="4">
    <location>
        <begin position="3"/>
        <end position="204"/>
    </location>
</feature>
<keyword evidence="2 5" id="KW-0378">Hydrolase</keyword>
<gene>
    <name evidence="5" type="ORF">BBF96_00980</name>
</gene>
<dbReference type="OrthoDB" id="9778567at2"/>
<accession>A0A3Q9HNS6</accession>
<dbReference type="InterPro" id="IPR010016">
    <property type="entry name" value="PxpB"/>
</dbReference>
<dbReference type="EMBL" id="CP016379">
    <property type="protein sequence ID" value="AZR72087.1"/>
    <property type="molecule type" value="Genomic_DNA"/>
</dbReference>
<dbReference type="PANTHER" id="PTHR34698:SF2">
    <property type="entry name" value="5-OXOPROLINASE SUBUNIT B"/>
    <property type="match status" value="1"/>
</dbReference>
<dbReference type="GO" id="GO:0016787">
    <property type="term" value="F:hydrolase activity"/>
    <property type="evidence" value="ECO:0007669"/>
    <property type="project" value="UniProtKB-KW"/>
</dbReference>
<evidence type="ECO:0000256" key="3">
    <source>
        <dbReference type="ARBA" id="ARBA00022840"/>
    </source>
</evidence>
<proteinExistence type="predicted"/>
<dbReference type="InterPro" id="IPR029000">
    <property type="entry name" value="Cyclophilin-like_dom_sf"/>
</dbReference>
<dbReference type="SMART" id="SM00796">
    <property type="entry name" value="AHS1"/>
    <property type="match status" value="1"/>
</dbReference>
<evidence type="ECO:0000256" key="2">
    <source>
        <dbReference type="ARBA" id="ARBA00022801"/>
    </source>
</evidence>
<dbReference type="AlphaFoldDB" id="A0A3Q9HNS6"/>
<keyword evidence="6" id="KW-1185">Reference proteome</keyword>
<dbReference type="GO" id="GO:0005524">
    <property type="term" value="F:ATP binding"/>
    <property type="evidence" value="ECO:0007669"/>
    <property type="project" value="UniProtKB-KW"/>
</dbReference>
<protein>
    <submittedName>
        <fullName evidence="5">Allophanate hydrolase</fullName>
    </submittedName>
</protein>
<dbReference type="Proteomes" id="UP000267250">
    <property type="component" value="Chromosome"/>
</dbReference>
<dbReference type="NCBIfam" id="TIGR00370">
    <property type="entry name" value="5-oxoprolinase subunit PxpB"/>
    <property type="match status" value="1"/>
</dbReference>
<dbReference type="KEGG" id="aft:BBF96_00980"/>
<reference evidence="5 6" key="1">
    <citation type="submission" date="2016-07" db="EMBL/GenBank/DDBJ databases">
        <title>Genome and transcriptome analysis of iron-reducing fermentative bacteria Anoxybacter fermentans.</title>
        <authorList>
            <person name="Zeng X."/>
            <person name="Shao Z."/>
        </authorList>
    </citation>
    <scope>NUCLEOTIDE SEQUENCE [LARGE SCALE GENOMIC DNA]</scope>
    <source>
        <strain evidence="5 6">DY22613</strain>
    </source>
</reference>
<evidence type="ECO:0000313" key="5">
    <source>
        <dbReference type="EMBL" id="AZR72087.1"/>
    </source>
</evidence>
<evidence type="ECO:0000259" key="4">
    <source>
        <dbReference type="SMART" id="SM00796"/>
    </source>
</evidence>
<keyword evidence="3" id="KW-0067">ATP-binding</keyword>
<evidence type="ECO:0000256" key="1">
    <source>
        <dbReference type="ARBA" id="ARBA00022741"/>
    </source>
</evidence>
<dbReference type="Pfam" id="PF02682">
    <property type="entry name" value="CT_C_D"/>
    <property type="match status" value="1"/>
</dbReference>
<name>A0A3Q9HNS6_9FIRM</name>
<organism evidence="5 6">
    <name type="scientific">Anoxybacter fermentans</name>
    <dbReference type="NCBI Taxonomy" id="1323375"/>
    <lineage>
        <taxon>Bacteria</taxon>
        <taxon>Bacillati</taxon>
        <taxon>Bacillota</taxon>
        <taxon>Clostridia</taxon>
        <taxon>Halanaerobiales</taxon>
        <taxon>Anoxybacter</taxon>
    </lineage>
</organism>
<dbReference type="Gene3D" id="2.40.100.10">
    <property type="entry name" value="Cyclophilin-like"/>
    <property type="match status" value="1"/>
</dbReference>
<evidence type="ECO:0000313" key="6">
    <source>
        <dbReference type="Proteomes" id="UP000267250"/>
    </source>
</evidence>
<dbReference type="PANTHER" id="PTHR34698">
    <property type="entry name" value="5-OXOPROLINASE SUBUNIT B"/>
    <property type="match status" value="1"/>
</dbReference>
<dbReference type="RefSeq" id="WP_127015415.1">
    <property type="nucleotide sequence ID" value="NZ_CP016379.1"/>
</dbReference>
<dbReference type="SUPFAM" id="SSF160467">
    <property type="entry name" value="PH0987 N-terminal domain-like"/>
    <property type="match status" value="1"/>
</dbReference>